<dbReference type="Proteomes" id="UP000823772">
    <property type="component" value="Unassembled WGS sequence"/>
</dbReference>
<accession>A0A9D9NQA1</accession>
<proteinExistence type="inferred from homology"/>
<dbReference type="InterPro" id="IPR032698">
    <property type="entry name" value="SirB1_N"/>
</dbReference>
<reference evidence="3" key="1">
    <citation type="submission" date="2020-10" db="EMBL/GenBank/DDBJ databases">
        <authorList>
            <person name="Gilroy R."/>
        </authorList>
    </citation>
    <scope>NUCLEOTIDE SEQUENCE</scope>
    <source>
        <strain evidence="3">B3-2255</strain>
    </source>
</reference>
<reference evidence="3" key="2">
    <citation type="journal article" date="2021" name="PeerJ">
        <title>Extensive microbial diversity within the chicken gut microbiome revealed by metagenomics and culture.</title>
        <authorList>
            <person name="Gilroy R."/>
            <person name="Ravi A."/>
            <person name="Getino M."/>
            <person name="Pursley I."/>
            <person name="Horton D.L."/>
            <person name="Alikhan N.F."/>
            <person name="Baker D."/>
            <person name="Gharbi K."/>
            <person name="Hall N."/>
            <person name="Watson M."/>
            <person name="Adriaenssens E.M."/>
            <person name="Foster-Nyarko E."/>
            <person name="Jarju S."/>
            <person name="Secka A."/>
            <person name="Antonio M."/>
            <person name="Oren A."/>
            <person name="Chaudhuri R.R."/>
            <person name="La Ragione R."/>
            <person name="Hildebrand F."/>
            <person name="Pallen M.J."/>
        </authorList>
    </citation>
    <scope>NUCLEOTIDE SEQUENCE</scope>
    <source>
        <strain evidence="3">B3-2255</strain>
    </source>
</reference>
<dbReference type="Pfam" id="PF13369">
    <property type="entry name" value="Transglut_core2"/>
    <property type="match status" value="1"/>
</dbReference>
<organism evidence="3 4">
    <name type="scientific">Candidatus Merdivivens faecigallinarum</name>
    <dbReference type="NCBI Taxonomy" id="2840871"/>
    <lineage>
        <taxon>Bacteria</taxon>
        <taxon>Pseudomonadati</taxon>
        <taxon>Bacteroidota</taxon>
        <taxon>Bacteroidia</taxon>
        <taxon>Bacteroidales</taxon>
        <taxon>Muribaculaceae</taxon>
        <taxon>Muribaculaceae incertae sedis</taxon>
        <taxon>Candidatus Merdivivens</taxon>
    </lineage>
</organism>
<gene>
    <name evidence="3" type="ORF">IAC87_04645</name>
</gene>
<name>A0A9D9NQA1_9BACT</name>
<protein>
    <recommendedName>
        <fullName evidence="2">Protein SirB1 N-terminal domain-containing protein</fullName>
    </recommendedName>
</protein>
<evidence type="ECO:0000313" key="3">
    <source>
        <dbReference type="EMBL" id="MBO8481816.1"/>
    </source>
</evidence>
<evidence type="ECO:0000259" key="2">
    <source>
        <dbReference type="Pfam" id="PF13369"/>
    </source>
</evidence>
<comment type="similarity">
    <text evidence="1">Belongs to the UPF0162 family.</text>
</comment>
<dbReference type="AlphaFoldDB" id="A0A9D9NQA1"/>
<feature type="domain" description="Protein SirB1 N-terminal" evidence="2">
    <location>
        <begin position="104"/>
        <end position="222"/>
    </location>
</feature>
<comment type="caution">
    <text evidence="3">The sequence shown here is derived from an EMBL/GenBank/DDBJ whole genome shotgun (WGS) entry which is preliminary data.</text>
</comment>
<evidence type="ECO:0000313" key="4">
    <source>
        <dbReference type="Proteomes" id="UP000823772"/>
    </source>
</evidence>
<sequence length="275" mass="30948">MSISQQLKAIVALLEDTDGVVSESVDSYLREHFDEVSAQLPDIAYARNQDGGWALLVGKMRSLNSELTLKELEQVVKTDGENYIYEWFLMNKLILFPADYSSMYATLLTMSYKVESQISPGALPAHKVDAINRVFFEEFSMTALRDEDIPLEALLPVSVLETRHGISLVIDMLYVFLADLLDYPLKVFVSDMGFIPVWVDDDGSPLFFINLGEKGRMISISDVLDGDDDVSNLYFDDVSSLLDIYAAVLSDIFSISGEGERSKLMMKVHTILQRR</sequence>
<evidence type="ECO:0000256" key="1">
    <source>
        <dbReference type="ARBA" id="ARBA00007100"/>
    </source>
</evidence>
<dbReference type="EMBL" id="JADILY010000099">
    <property type="protein sequence ID" value="MBO8481816.1"/>
    <property type="molecule type" value="Genomic_DNA"/>
</dbReference>